<dbReference type="EMBL" id="JAMKFB020000001">
    <property type="protein sequence ID" value="KAL0203847.1"/>
    <property type="molecule type" value="Genomic_DNA"/>
</dbReference>
<feature type="non-terminal residue" evidence="2">
    <location>
        <position position="1"/>
    </location>
</feature>
<dbReference type="Gene3D" id="2.30.42.10">
    <property type="match status" value="1"/>
</dbReference>
<dbReference type="AlphaFoldDB" id="A0ABD0S1D8"/>
<dbReference type="InterPro" id="IPR036034">
    <property type="entry name" value="PDZ_sf"/>
</dbReference>
<dbReference type="InterPro" id="IPR001478">
    <property type="entry name" value="PDZ"/>
</dbReference>
<dbReference type="PANTHER" id="PTHR19964">
    <property type="entry name" value="MULTIPLE PDZ DOMAIN PROTEIN"/>
    <property type="match status" value="1"/>
</dbReference>
<organism evidence="2 3">
    <name type="scientific">Cirrhinus mrigala</name>
    <name type="common">Mrigala</name>
    <dbReference type="NCBI Taxonomy" id="683832"/>
    <lineage>
        <taxon>Eukaryota</taxon>
        <taxon>Metazoa</taxon>
        <taxon>Chordata</taxon>
        <taxon>Craniata</taxon>
        <taxon>Vertebrata</taxon>
        <taxon>Euteleostomi</taxon>
        <taxon>Actinopterygii</taxon>
        <taxon>Neopterygii</taxon>
        <taxon>Teleostei</taxon>
        <taxon>Ostariophysi</taxon>
        <taxon>Cypriniformes</taxon>
        <taxon>Cyprinidae</taxon>
        <taxon>Labeoninae</taxon>
        <taxon>Labeonini</taxon>
        <taxon>Cirrhinus</taxon>
    </lineage>
</organism>
<protein>
    <recommendedName>
        <fullName evidence="1">PDZ domain-containing protein</fullName>
    </recommendedName>
</protein>
<keyword evidence="3" id="KW-1185">Reference proteome</keyword>
<evidence type="ECO:0000259" key="1">
    <source>
        <dbReference type="PROSITE" id="PS50106"/>
    </source>
</evidence>
<proteinExistence type="predicted"/>
<dbReference type="PROSITE" id="PS50106">
    <property type="entry name" value="PDZ"/>
    <property type="match status" value="1"/>
</dbReference>
<dbReference type="Proteomes" id="UP001529510">
    <property type="component" value="Unassembled WGS sequence"/>
</dbReference>
<feature type="non-terminal residue" evidence="2">
    <location>
        <position position="64"/>
    </location>
</feature>
<evidence type="ECO:0000313" key="2">
    <source>
        <dbReference type="EMBL" id="KAL0203847.1"/>
    </source>
</evidence>
<reference evidence="2 3" key="1">
    <citation type="submission" date="2024-05" db="EMBL/GenBank/DDBJ databases">
        <title>Genome sequencing and assembly of Indian major carp, Cirrhinus mrigala (Hamilton, 1822).</title>
        <authorList>
            <person name="Mohindra V."/>
            <person name="Chowdhury L.M."/>
            <person name="Lal K."/>
            <person name="Jena J.K."/>
        </authorList>
    </citation>
    <scope>NUCLEOTIDE SEQUENCE [LARGE SCALE GENOMIC DNA]</scope>
    <source>
        <strain evidence="2">CM1030</strain>
        <tissue evidence="2">Blood</tissue>
    </source>
</reference>
<name>A0ABD0S1D8_CIRMR</name>
<evidence type="ECO:0000313" key="3">
    <source>
        <dbReference type="Proteomes" id="UP001529510"/>
    </source>
</evidence>
<accession>A0ABD0S1D8</accession>
<feature type="domain" description="PDZ" evidence="1">
    <location>
        <begin position="1"/>
        <end position="45"/>
    </location>
</feature>
<dbReference type="PANTHER" id="PTHR19964:SF10">
    <property type="entry name" value="MULTIPLE PDZ DOMAIN PROTEIN"/>
    <property type="match status" value="1"/>
</dbReference>
<gene>
    <name evidence="2" type="ORF">M9458_001865</name>
</gene>
<comment type="caution">
    <text evidence="2">The sequence shown here is derived from an EMBL/GenBank/DDBJ whole genome shotgun (WGS) entry which is preliminary data.</text>
</comment>
<sequence>DRRLRSGDLLLRIGDVDVSTMGSEEVARELRLAGSHVRLIIARETTDGDLSPTIAQQQDSQKKQ</sequence>
<dbReference type="InterPro" id="IPR051342">
    <property type="entry name" value="PDZ_scaffold"/>
</dbReference>
<dbReference type="SUPFAM" id="SSF50156">
    <property type="entry name" value="PDZ domain-like"/>
    <property type="match status" value="1"/>
</dbReference>